<dbReference type="Proteomes" id="UP000696931">
    <property type="component" value="Unassembled WGS sequence"/>
</dbReference>
<evidence type="ECO:0000313" key="3">
    <source>
        <dbReference type="Proteomes" id="UP000696931"/>
    </source>
</evidence>
<feature type="domain" description="Rhodanese" evidence="1">
    <location>
        <begin position="21"/>
        <end position="97"/>
    </location>
</feature>
<dbReference type="EMBL" id="JACRIW010000087">
    <property type="protein sequence ID" value="MBI5170252.1"/>
    <property type="molecule type" value="Genomic_DNA"/>
</dbReference>
<dbReference type="SUPFAM" id="SSF53335">
    <property type="entry name" value="S-adenosyl-L-methionine-dependent methyltransferases"/>
    <property type="match status" value="1"/>
</dbReference>
<gene>
    <name evidence="2" type="ORF">HZA61_12250</name>
</gene>
<keyword evidence="2" id="KW-0808">Transferase</keyword>
<dbReference type="AlphaFoldDB" id="A0A933SCX9"/>
<dbReference type="Pfam" id="PF03848">
    <property type="entry name" value="TehB"/>
    <property type="match status" value="1"/>
</dbReference>
<sequence>MSLIPALPVTAVGVAEALAHAAAGATVLDARAPEDFARGHLAGAGRMGVDEFHALRAELPPRTATVLVVHDEPAAAHRAAVALGGLGYPHTFWLDAPLDALPGGRDDAGPAARLWRPSPWLEAVCESLPAGRSLDLAAGSGRESVFLALRGFEAHAWDHDPTALERAHALAARHGATLRTRVVELERGPLPECPGAFDVVMVFRYLHRSLWPWIAASVAPGGAIVHETFLAAQARHGRPKQARFLLQPGELREAFPGFVVERYEETSPERSPVMARLLARRPRD</sequence>
<evidence type="ECO:0000259" key="1">
    <source>
        <dbReference type="PROSITE" id="PS50206"/>
    </source>
</evidence>
<comment type="caution">
    <text evidence="2">The sequence shown here is derived from an EMBL/GenBank/DDBJ whole genome shotgun (WGS) entry which is preliminary data.</text>
</comment>
<dbReference type="CDD" id="cd00158">
    <property type="entry name" value="RHOD"/>
    <property type="match status" value="1"/>
</dbReference>
<dbReference type="Gene3D" id="3.40.50.150">
    <property type="entry name" value="Vaccinia Virus protein VP39"/>
    <property type="match status" value="1"/>
</dbReference>
<organism evidence="2 3">
    <name type="scientific">Eiseniibacteriota bacterium</name>
    <dbReference type="NCBI Taxonomy" id="2212470"/>
    <lineage>
        <taxon>Bacteria</taxon>
        <taxon>Candidatus Eiseniibacteriota</taxon>
    </lineage>
</organism>
<proteinExistence type="predicted"/>
<dbReference type="InterPro" id="IPR015985">
    <property type="entry name" value="TehB-like_dom"/>
</dbReference>
<name>A0A933SCX9_UNCEI</name>
<dbReference type="InterPro" id="IPR001763">
    <property type="entry name" value="Rhodanese-like_dom"/>
</dbReference>
<dbReference type="PROSITE" id="PS50206">
    <property type="entry name" value="RHODANESE_3"/>
    <property type="match status" value="1"/>
</dbReference>
<accession>A0A933SCX9</accession>
<dbReference type="GO" id="GO:0032259">
    <property type="term" value="P:methylation"/>
    <property type="evidence" value="ECO:0007669"/>
    <property type="project" value="UniProtKB-KW"/>
</dbReference>
<dbReference type="InterPro" id="IPR036873">
    <property type="entry name" value="Rhodanese-like_dom_sf"/>
</dbReference>
<dbReference type="Gene3D" id="3.40.250.10">
    <property type="entry name" value="Rhodanese-like domain"/>
    <property type="match status" value="1"/>
</dbReference>
<dbReference type="GO" id="GO:0008168">
    <property type="term" value="F:methyltransferase activity"/>
    <property type="evidence" value="ECO:0007669"/>
    <property type="project" value="UniProtKB-KW"/>
</dbReference>
<dbReference type="InterPro" id="IPR029063">
    <property type="entry name" value="SAM-dependent_MTases_sf"/>
</dbReference>
<dbReference type="SUPFAM" id="SSF52821">
    <property type="entry name" value="Rhodanese/Cell cycle control phosphatase"/>
    <property type="match status" value="1"/>
</dbReference>
<protein>
    <submittedName>
        <fullName evidence="2">Methyltransferase domain-containing protein</fullName>
    </submittedName>
</protein>
<evidence type="ECO:0000313" key="2">
    <source>
        <dbReference type="EMBL" id="MBI5170252.1"/>
    </source>
</evidence>
<keyword evidence="2" id="KW-0489">Methyltransferase</keyword>
<reference evidence="2" key="1">
    <citation type="submission" date="2020-07" db="EMBL/GenBank/DDBJ databases">
        <title>Huge and variable diversity of episymbiotic CPR bacteria and DPANN archaea in groundwater ecosystems.</title>
        <authorList>
            <person name="He C.Y."/>
            <person name="Keren R."/>
            <person name="Whittaker M."/>
            <person name="Farag I.F."/>
            <person name="Doudna J."/>
            <person name="Cate J.H.D."/>
            <person name="Banfield J.F."/>
        </authorList>
    </citation>
    <scope>NUCLEOTIDE SEQUENCE</scope>
    <source>
        <strain evidence="2">NC_groundwater_1813_Pr3_B-0.1um_71_17</strain>
    </source>
</reference>